<dbReference type="EMBL" id="JBHDLJ010000001">
    <property type="protein sequence ID" value="MFB0833148.1"/>
    <property type="molecule type" value="Genomic_DNA"/>
</dbReference>
<evidence type="ECO:0000256" key="1">
    <source>
        <dbReference type="SAM" id="Phobius"/>
    </source>
</evidence>
<evidence type="ECO:0000313" key="2">
    <source>
        <dbReference type="EMBL" id="MFB0833148.1"/>
    </source>
</evidence>
<feature type="transmembrane region" description="Helical" evidence="1">
    <location>
        <begin position="29"/>
        <end position="49"/>
    </location>
</feature>
<proteinExistence type="predicted"/>
<keyword evidence="1" id="KW-1133">Transmembrane helix</keyword>
<evidence type="ECO:0000313" key="3">
    <source>
        <dbReference type="Proteomes" id="UP001575652"/>
    </source>
</evidence>
<dbReference type="RefSeq" id="WP_373970316.1">
    <property type="nucleotide sequence ID" value="NZ_JBHDLJ010000001.1"/>
</dbReference>
<protein>
    <submittedName>
        <fullName evidence="2">Uncharacterized protein</fullName>
    </submittedName>
</protein>
<gene>
    <name evidence="2" type="ORF">ACETWP_00975</name>
</gene>
<comment type="caution">
    <text evidence="2">The sequence shown here is derived from an EMBL/GenBank/DDBJ whole genome shotgun (WGS) entry which is preliminary data.</text>
</comment>
<sequence>MGLVLATVVLAAAARISGRADWPAPVTAVLLAAAIACALALFVRLVLAASRGRRGTGRG</sequence>
<accession>A0ABV4UI41</accession>
<organism evidence="2 3">
    <name type="scientific">Arthrobacter halodurans</name>
    <dbReference type="NCBI Taxonomy" id="516699"/>
    <lineage>
        <taxon>Bacteria</taxon>
        <taxon>Bacillati</taxon>
        <taxon>Actinomycetota</taxon>
        <taxon>Actinomycetes</taxon>
        <taxon>Micrococcales</taxon>
        <taxon>Micrococcaceae</taxon>
        <taxon>Arthrobacter</taxon>
    </lineage>
</organism>
<keyword evidence="1" id="KW-0812">Transmembrane</keyword>
<name>A0ABV4UI41_9MICC</name>
<reference evidence="2 3" key="1">
    <citation type="submission" date="2024-09" db="EMBL/GenBank/DDBJ databases">
        <authorList>
            <person name="Salinas-Garcia M.A."/>
            <person name="Prieme A."/>
        </authorList>
    </citation>
    <scope>NUCLEOTIDE SEQUENCE [LARGE SCALE GENOMIC DNA]</scope>
    <source>
        <strain evidence="2 3">DSM 21081</strain>
    </source>
</reference>
<keyword evidence="3" id="KW-1185">Reference proteome</keyword>
<dbReference type="Proteomes" id="UP001575652">
    <property type="component" value="Unassembled WGS sequence"/>
</dbReference>
<keyword evidence="1" id="KW-0472">Membrane</keyword>